<proteinExistence type="predicted"/>
<feature type="region of interest" description="Disordered" evidence="5">
    <location>
        <begin position="161"/>
        <end position="199"/>
    </location>
</feature>
<keyword evidence="8" id="KW-1185">Reference proteome</keyword>
<dbReference type="PANTHER" id="PTHR15725:SF14">
    <property type="entry name" value="ZINC FINGER CCCH DOMAIN-CONTAINING PROTEIN 11A"/>
    <property type="match status" value="1"/>
</dbReference>
<dbReference type="SMART" id="SM00356">
    <property type="entry name" value="ZnF_C3H1"/>
    <property type="match status" value="2"/>
</dbReference>
<feature type="compositionally biased region" description="Polar residues" evidence="5">
    <location>
        <begin position="222"/>
        <end position="237"/>
    </location>
</feature>
<dbReference type="Pfam" id="PF14608">
    <property type="entry name" value="zf-CCCH_2"/>
    <property type="match status" value="2"/>
</dbReference>
<reference evidence="8" key="1">
    <citation type="journal article" date="2019" name="Curr. Biol.">
        <title>Genome Sequence of Striga asiatica Provides Insight into the Evolution of Plant Parasitism.</title>
        <authorList>
            <person name="Yoshida S."/>
            <person name="Kim S."/>
            <person name="Wafula E.K."/>
            <person name="Tanskanen J."/>
            <person name="Kim Y.M."/>
            <person name="Honaas L."/>
            <person name="Yang Z."/>
            <person name="Spallek T."/>
            <person name="Conn C.E."/>
            <person name="Ichihashi Y."/>
            <person name="Cheong K."/>
            <person name="Cui S."/>
            <person name="Der J.P."/>
            <person name="Gundlach H."/>
            <person name="Jiao Y."/>
            <person name="Hori C."/>
            <person name="Ishida J.K."/>
            <person name="Kasahara H."/>
            <person name="Kiba T."/>
            <person name="Kim M.S."/>
            <person name="Koo N."/>
            <person name="Laohavisit A."/>
            <person name="Lee Y.H."/>
            <person name="Lumba S."/>
            <person name="McCourt P."/>
            <person name="Mortimer J.C."/>
            <person name="Mutuku J.M."/>
            <person name="Nomura T."/>
            <person name="Sasaki-Sekimoto Y."/>
            <person name="Seto Y."/>
            <person name="Wang Y."/>
            <person name="Wakatake T."/>
            <person name="Sakakibara H."/>
            <person name="Demura T."/>
            <person name="Yamaguchi S."/>
            <person name="Yoneyama K."/>
            <person name="Manabe R.I."/>
            <person name="Nelson D.C."/>
            <person name="Schulman A.H."/>
            <person name="Timko M.P."/>
            <person name="dePamphilis C.W."/>
            <person name="Choi D."/>
            <person name="Shirasu K."/>
        </authorList>
    </citation>
    <scope>NUCLEOTIDE SEQUENCE [LARGE SCALE GENOMIC DNA]</scope>
    <source>
        <strain evidence="8">cv. UVA1</strain>
    </source>
</reference>
<keyword evidence="1 4" id="KW-0479">Metal-binding</keyword>
<dbReference type="Gene3D" id="4.10.1000.10">
    <property type="entry name" value="Zinc finger, CCCH-type"/>
    <property type="match status" value="1"/>
</dbReference>
<evidence type="ECO:0000259" key="6">
    <source>
        <dbReference type="PROSITE" id="PS50103"/>
    </source>
</evidence>
<dbReference type="EMBL" id="BKCP01004295">
    <property type="protein sequence ID" value="GER30083.1"/>
    <property type="molecule type" value="Genomic_DNA"/>
</dbReference>
<feature type="region of interest" description="Disordered" evidence="5">
    <location>
        <begin position="220"/>
        <end position="260"/>
    </location>
</feature>
<feature type="region of interest" description="Disordered" evidence="5">
    <location>
        <begin position="406"/>
        <end position="437"/>
    </location>
</feature>
<feature type="domain" description="C3H1-type" evidence="6">
    <location>
        <begin position="132"/>
        <end position="159"/>
    </location>
</feature>
<dbReference type="InterPro" id="IPR036855">
    <property type="entry name" value="Znf_CCCH_sf"/>
</dbReference>
<keyword evidence="2 4" id="KW-0863">Zinc-finger</keyword>
<name>A0A5A7PB08_STRAF</name>
<feature type="zinc finger region" description="C3H1-type" evidence="4">
    <location>
        <begin position="132"/>
        <end position="159"/>
    </location>
</feature>
<dbReference type="InterPro" id="IPR000571">
    <property type="entry name" value="Znf_CCCH"/>
</dbReference>
<dbReference type="SUPFAM" id="SSF90229">
    <property type="entry name" value="CCCH zinc finger"/>
    <property type="match status" value="1"/>
</dbReference>
<accession>A0A5A7PB08</accession>
<dbReference type="Proteomes" id="UP000325081">
    <property type="component" value="Unassembled WGS sequence"/>
</dbReference>
<dbReference type="OrthoDB" id="897228at2759"/>
<feature type="region of interest" description="Disordered" evidence="5">
    <location>
        <begin position="480"/>
        <end position="538"/>
    </location>
</feature>
<evidence type="ECO:0000256" key="1">
    <source>
        <dbReference type="ARBA" id="ARBA00022723"/>
    </source>
</evidence>
<dbReference type="PROSITE" id="PS50103">
    <property type="entry name" value="ZF_C3H1"/>
    <property type="match status" value="2"/>
</dbReference>
<organism evidence="7 8">
    <name type="scientific">Striga asiatica</name>
    <name type="common">Asiatic witchweed</name>
    <name type="synonym">Buchnera asiatica</name>
    <dbReference type="NCBI Taxonomy" id="4170"/>
    <lineage>
        <taxon>Eukaryota</taxon>
        <taxon>Viridiplantae</taxon>
        <taxon>Streptophyta</taxon>
        <taxon>Embryophyta</taxon>
        <taxon>Tracheophyta</taxon>
        <taxon>Spermatophyta</taxon>
        <taxon>Magnoliopsida</taxon>
        <taxon>eudicotyledons</taxon>
        <taxon>Gunneridae</taxon>
        <taxon>Pentapetalae</taxon>
        <taxon>asterids</taxon>
        <taxon>lamiids</taxon>
        <taxon>Lamiales</taxon>
        <taxon>Orobanchaceae</taxon>
        <taxon>Buchnereae</taxon>
        <taxon>Striga</taxon>
    </lineage>
</organism>
<dbReference type="AlphaFoldDB" id="A0A5A7PB08"/>
<evidence type="ECO:0000256" key="2">
    <source>
        <dbReference type="ARBA" id="ARBA00022771"/>
    </source>
</evidence>
<feature type="compositionally biased region" description="Acidic residues" evidence="5">
    <location>
        <begin position="511"/>
        <end position="525"/>
    </location>
</feature>
<gene>
    <name evidence="7" type="ORF">STAS_05999</name>
</gene>
<evidence type="ECO:0000256" key="3">
    <source>
        <dbReference type="ARBA" id="ARBA00022833"/>
    </source>
</evidence>
<protein>
    <submittedName>
        <fullName evidence="7">Zinc finger family protein</fullName>
    </submittedName>
</protein>
<dbReference type="GO" id="GO:0008270">
    <property type="term" value="F:zinc ion binding"/>
    <property type="evidence" value="ECO:0007669"/>
    <property type="project" value="UniProtKB-KW"/>
</dbReference>
<feature type="zinc finger region" description="C3H1-type" evidence="4">
    <location>
        <begin position="72"/>
        <end position="98"/>
    </location>
</feature>
<sequence>MVVSTPQSESQSQPLSAEEEVVKRNTDCIYFLASPLTCKKTVKGKDSGNPVKAFYEGYIGNECEYRHSDIARVNPRDCYFWVHGNCLNPKCGFRHPPLDELLGTQAPTSNASSAPISQTVVASAPHVSNASAKPGVPCIFFQKGYCLKGDWCPFLHTPNSSSNKPSMVPVTAPPADKNILSGPPGKPLTEPPANVAKSVNDPAVANSSLHRNESAISMRAAAQTSGATDLHRYSNTNSKDKDEISREPSPGFDVLVDDDLRSSDYYPGDDGFGLSRDHDAPNEYDTIADEEMHLDERLSGGHHVEYGTTDRVDELDLRHRLAKHKKPNGFKSAISNENAISSRLRGRIGLPKRSPSPINRHRGRLLIRGRADEGFNNGSYAVAEDSIYFAGPKSLSELRKRKNVEIGRKSITDQQSLGKRKHTHQKSENDLSFEGPKPLEEILKRKRGGTSQDAPNGQGLEKGRIQQEIKDVTASIEIYESTTSAHKGEAEDGALDQQLEVDGYEPREGEGDYEQVGGEDYDIYEGDNRDYADEEDDDDFAKKMGVVYS</sequence>
<evidence type="ECO:0000313" key="7">
    <source>
        <dbReference type="EMBL" id="GER30083.1"/>
    </source>
</evidence>
<evidence type="ECO:0000256" key="5">
    <source>
        <dbReference type="SAM" id="MobiDB-lite"/>
    </source>
</evidence>
<dbReference type="PANTHER" id="PTHR15725">
    <property type="entry name" value="ZN-FINGER, C-X8-C-X5-C-X3-H TYPE-CONTAINING"/>
    <property type="match status" value="1"/>
</dbReference>
<feature type="domain" description="C3H1-type" evidence="6">
    <location>
        <begin position="72"/>
        <end position="98"/>
    </location>
</feature>
<dbReference type="GO" id="GO:0003729">
    <property type="term" value="F:mRNA binding"/>
    <property type="evidence" value="ECO:0007669"/>
    <property type="project" value="TreeGrafter"/>
</dbReference>
<evidence type="ECO:0000313" key="8">
    <source>
        <dbReference type="Proteomes" id="UP000325081"/>
    </source>
</evidence>
<keyword evidence="3 4" id="KW-0862">Zinc</keyword>
<evidence type="ECO:0000256" key="4">
    <source>
        <dbReference type="PROSITE-ProRule" id="PRU00723"/>
    </source>
</evidence>
<comment type="caution">
    <text evidence="7">The sequence shown here is derived from an EMBL/GenBank/DDBJ whole genome shotgun (WGS) entry which is preliminary data.</text>
</comment>